<reference evidence="3 4" key="1">
    <citation type="journal article" date="2019" name="Int. J. Syst. Evol. Microbiol.">
        <title>The Global Catalogue of Microorganisms (GCM) 10K type strain sequencing project: providing services to taxonomists for standard genome sequencing and annotation.</title>
        <authorList>
            <consortium name="The Broad Institute Genomics Platform"/>
            <consortium name="The Broad Institute Genome Sequencing Center for Infectious Disease"/>
            <person name="Wu L."/>
            <person name="Ma J."/>
        </authorList>
    </citation>
    <scope>NUCLEOTIDE SEQUENCE [LARGE SCALE GENOMIC DNA]</scope>
    <source>
        <strain evidence="3 4">JCM 14969</strain>
    </source>
</reference>
<evidence type="ECO:0000259" key="1">
    <source>
        <dbReference type="Pfam" id="PF14130"/>
    </source>
</evidence>
<feature type="domain" description="ABC-three component systems C-terminal" evidence="2">
    <location>
        <begin position="265"/>
        <end position="398"/>
    </location>
</feature>
<evidence type="ECO:0000259" key="2">
    <source>
        <dbReference type="Pfam" id="PF20283"/>
    </source>
</evidence>
<feature type="domain" description="CD-NTase associated protein 4-like DNA endonuclease" evidence="1">
    <location>
        <begin position="10"/>
        <end position="67"/>
    </location>
</feature>
<sequence length="405" mass="44985">MVKGQHSAAASAAGYLYQTNWALLDLLRKAPSRPDQAVSLEMHDDVAWTDDGEPVELLQAKLHAKSTAGLGDKDVDMWKTLGIWMGRADCTDPQGADLALVTTSMASTGTAAHALRTVASSRNVPAAAQLLLKAAQESTNKETAAARQKFIELTPADRTTFLERVQVLDAQLPPEDLDAGVRQAIAWGLPSGEKAQNRFVGEIWRWWAAVSVDMLAGRRLAIDVAAALTFVQELRDTYTSENLPTTVEIDDVTDEDIEHYADARFIAQLKLVNHRSLRLAVIDYYRATTQETHWLDDNLLHVHELRKFENNLRFEWELAFNAMLEDIEDLDPDIDPVDLAKEKVRAGRRLLNSLLSSTGVTVRAHYNEPFYGRGKRHDLADRVDLSVGVGWHPEFATRLAAVVSA</sequence>
<organism evidence="3 4">
    <name type="scientific">Kribbella sancticallisti</name>
    <dbReference type="NCBI Taxonomy" id="460087"/>
    <lineage>
        <taxon>Bacteria</taxon>
        <taxon>Bacillati</taxon>
        <taxon>Actinomycetota</taxon>
        <taxon>Actinomycetes</taxon>
        <taxon>Propionibacteriales</taxon>
        <taxon>Kribbellaceae</taxon>
        <taxon>Kribbella</taxon>
    </lineage>
</organism>
<evidence type="ECO:0008006" key="5">
    <source>
        <dbReference type="Google" id="ProtNLM"/>
    </source>
</evidence>
<accession>A0ABN2ECW5</accession>
<protein>
    <recommendedName>
        <fullName evidence="5">DUF4297 domain-containing protein</fullName>
    </recommendedName>
</protein>
<dbReference type="Pfam" id="PF20283">
    <property type="entry name" value="CTD7"/>
    <property type="match status" value="1"/>
</dbReference>
<proteinExistence type="predicted"/>
<evidence type="ECO:0000313" key="3">
    <source>
        <dbReference type="EMBL" id="GAA1603768.1"/>
    </source>
</evidence>
<gene>
    <name evidence="3" type="ORF">GCM10009789_67230</name>
</gene>
<name>A0ABN2ECW5_9ACTN</name>
<comment type="caution">
    <text evidence="3">The sequence shown here is derived from an EMBL/GenBank/DDBJ whole genome shotgun (WGS) entry which is preliminary data.</text>
</comment>
<evidence type="ECO:0000313" key="4">
    <source>
        <dbReference type="Proteomes" id="UP001500393"/>
    </source>
</evidence>
<dbReference type="RefSeq" id="WP_344220780.1">
    <property type="nucleotide sequence ID" value="NZ_BAAAOS010000053.1"/>
</dbReference>
<dbReference type="Pfam" id="PF14130">
    <property type="entry name" value="Cap4_nuclease"/>
    <property type="match status" value="1"/>
</dbReference>
<keyword evidence="4" id="KW-1185">Reference proteome</keyword>
<dbReference type="EMBL" id="BAAAOS010000053">
    <property type="protein sequence ID" value="GAA1603768.1"/>
    <property type="molecule type" value="Genomic_DNA"/>
</dbReference>
<dbReference type="InterPro" id="IPR046913">
    <property type="entry name" value="ABC-3C_CTD7"/>
</dbReference>
<dbReference type="Proteomes" id="UP001500393">
    <property type="component" value="Unassembled WGS sequence"/>
</dbReference>
<dbReference type="InterPro" id="IPR025382">
    <property type="entry name" value="Cap4-like_endonuclease_dom"/>
</dbReference>